<dbReference type="CDD" id="cd06263">
    <property type="entry name" value="MAM"/>
    <property type="match status" value="2"/>
</dbReference>
<dbReference type="AlphaFoldDB" id="A0A8B6EQX2"/>
<keyword evidence="4" id="KW-1185">Reference proteome</keyword>
<evidence type="ECO:0000259" key="2">
    <source>
        <dbReference type="PROSITE" id="PS50060"/>
    </source>
</evidence>
<sequence>MDRIILINFGFIAIVTVFSERIKATIDCNFDNDLCEWRNKADSCFNWTIGNGKTGDKTSGPIADHTTGSSNGSYALIYGRRSHNSSCSAVIQSPSFYVTENSILSFWYHMNGNGIGSLNVYLVSKHTRQRIWQKTGRQSPDWLLANIPVSPGASKIEMEATAKYHFGSDLAVDDITLRKAPPSLQRTTTTLSPTTIQIAALPINCNFEDGLCGFRTYNSNFSSASWTRKNGTESLGKFTFLHGDNTTGSGSYLSLAIDNNRALIADRASLYIPAIRSQKMVCLTFAYSLPSHTSGVIQIFQTGTTTGNATLMKQLSGYHGLYWKSTFVQFLPSFEPMKIVIEGYYSGEPGCVVTLDDIHLVEGICDVQESKRTTRAVTTTFRPTTKTSPAIVFNKTSSCPSEYFGLLNELSCDFTSNLCNYTTINSPIHWQRKKGAGGNWIARIPERKNTLSGYYLTLNISTYAVRHGEGILKTPENKSNLSMFWNFRTVARKQFRYQS</sequence>
<dbReference type="GO" id="GO:0016020">
    <property type="term" value="C:membrane"/>
    <property type="evidence" value="ECO:0007669"/>
    <property type="project" value="InterPro"/>
</dbReference>
<name>A0A8B6EQX2_MYTGA</name>
<dbReference type="InterPro" id="IPR013320">
    <property type="entry name" value="ConA-like_dom_sf"/>
</dbReference>
<accession>A0A8B6EQX2</accession>
<dbReference type="InterPro" id="IPR000998">
    <property type="entry name" value="MAM_dom"/>
</dbReference>
<dbReference type="OrthoDB" id="6102619at2759"/>
<dbReference type="PROSITE" id="PS50060">
    <property type="entry name" value="MAM_2"/>
    <property type="match status" value="3"/>
</dbReference>
<dbReference type="Gene3D" id="2.60.120.200">
    <property type="match status" value="2"/>
</dbReference>
<feature type="signal peptide" evidence="1">
    <location>
        <begin position="1"/>
        <end position="24"/>
    </location>
</feature>
<dbReference type="InterPro" id="IPR051560">
    <property type="entry name" value="MAM_domain-containing"/>
</dbReference>
<feature type="domain" description="MAM" evidence="2">
    <location>
        <begin position="26"/>
        <end position="185"/>
    </location>
</feature>
<dbReference type="PANTHER" id="PTHR23282:SF101">
    <property type="entry name" value="MAM DOMAIN-CONTAINING PROTEIN"/>
    <property type="match status" value="1"/>
</dbReference>
<protein>
    <recommendedName>
        <fullName evidence="2">MAM domain-containing protein</fullName>
    </recommendedName>
</protein>
<evidence type="ECO:0000256" key="1">
    <source>
        <dbReference type="SAM" id="SignalP"/>
    </source>
</evidence>
<evidence type="ECO:0000313" key="3">
    <source>
        <dbReference type="EMBL" id="VDI38494.1"/>
    </source>
</evidence>
<gene>
    <name evidence="3" type="ORF">MGAL_10B029867</name>
</gene>
<feature type="chain" id="PRO_5032976798" description="MAM domain-containing protein" evidence="1">
    <location>
        <begin position="25"/>
        <end position="499"/>
    </location>
</feature>
<dbReference type="SUPFAM" id="SSF49899">
    <property type="entry name" value="Concanavalin A-like lectins/glucanases"/>
    <property type="match status" value="2"/>
</dbReference>
<evidence type="ECO:0000313" key="4">
    <source>
        <dbReference type="Proteomes" id="UP000596742"/>
    </source>
</evidence>
<proteinExistence type="predicted"/>
<dbReference type="SMART" id="SM00137">
    <property type="entry name" value="MAM"/>
    <property type="match status" value="2"/>
</dbReference>
<comment type="caution">
    <text evidence="3">The sequence shown here is derived from an EMBL/GenBank/DDBJ whole genome shotgun (WGS) entry which is preliminary data.</text>
</comment>
<reference evidence="3" key="1">
    <citation type="submission" date="2018-11" db="EMBL/GenBank/DDBJ databases">
        <authorList>
            <person name="Alioto T."/>
            <person name="Alioto T."/>
        </authorList>
    </citation>
    <scope>NUCLEOTIDE SEQUENCE</scope>
</reference>
<dbReference type="Proteomes" id="UP000596742">
    <property type="component" value="Unassembled WGS sequence"/>
</dbReference>
<organism evidence="3 4">
    <name type="scientific">Mytilus galloprovincialis</name>
    <name type="common">Mediterranean mussel</name>
    <dbReference type="NCBI Taxonomy" id="29158"/>
    <lineage>
        <taxon>Eukaryota</taxon>
        <taxon>Metazoa</taxon>
        <taxon>Spiralia</taxon>
        <taxon>Lophotrochozoa</taxon>
        <taxon>Mollusca</taxon>
        <taxon>Bivalvia</taxon>
        <taxon>Autobranchia</taxon>
        <taxon>Pteriomorphia</taxon>
        <taxon>Mytilida</taxon>
        <taxon>Mytiloidea</taxon>
        <taxon>Mytilidae</taxon>
        <taxon>Mytilinae</taxon>
        <taxon>Mytilus</taxon>
    </lineage>
</organism>
<dbReference type="EMBL" id="UYJE01005601">
    <property type="protein sequence ID" value="VDI38494.1"/>
    <property type="molecule type" value="Genomic_DNA"/>
</dbReference>
<dbReference type="Pfam" id="PF00629">
    <property type="entry name" value="MAM"/>
    <property type="match status" value="2"/>
</dbReference>
<feature type="domain" description="MAM" evidence="2">
    <location>
        <begin position="203"/>
        <end position="367"/>
    </location>
</feature>
<feature type="domain" description="MAM" evidence="2">
    <location>
        <begin position="410"/>
        <end position="461"/>
    </location>
</feature>
<dbReference type="PANTHER" id="PTHR23282">
    <property type="entry name" value="APICAL ENDOSOMAL GLYCOPROTEIN PRECURSOR"/>
    <property type="match status" value="1"/>
</dbReference>
<keyword evidence="1" id="KW-0732">Signal</keyword>